<dbReference type="GO" id="GO:0016491">
    <property type="term" value="F:oxidoreductase activity"/>
    <property type="evidence" value="ECO:0007669"/>
    <property type="project" value="InterPro"/>
</dbReference>
<dbReference type="InterPro" id="IPR011008">
    <property type="entry name" value="Dimeric_a/b-barrel"/>
</dbReference>
<sequence>MTFKVLLFIYRKPSISVDEFKHLYETSHISSVRSLVGDLFPISHTRNYIAEEGRPSSIQYDALTEMLFQDRASFEIFSAKLMEGENGAKIGQDCEQFMDTQKTSMVVVSDVKTTSRNDSG</sequence>
<dbReference type="OrthoDB" id="2519291at2759"/>
<dbReference type="EMBL" id="MU006603">
    <property type="protein sequence ID" value="KAF2742823.1"/>
    <property type="molecule type" value="Genomic_DNA"/>
</dbReference>
<dbReference type="InterPro" id="IPR009799">
    <property type="entry name" value="EthD_dom"/>
</dbReference>
<evidence type="ECO:0000259" key="2">
    <source>
        <dbReference type="Pfam" id="PF07110"/>
    </source>
</evidence>
<comment type="similarity">
    <text evidence="1">Belongs to the tpcK family.</text>
</comment>
<evidence type="ECO:0000313" key="4">
    <source>
        <dbReference type="Proteomes" id="UP000799440"/>
    </source>
</evidence>
<dbReference type="AlphaFoldDB" id="A0A6A6UYL5"/>
<dbReference type="NCBIfam" id="TIGR02118">
    <property type="entry name" value="EthD family reductase"/>
    <property type="match status" value="1"/>
</dbReference>
<dbReference type="Proteomes" id="UP000799440">
    <property type="component" value="Unassembled WGS sequence"/>
</dbReference>
<reference evidence="3" key="1">
    <citation type="journal article" date="2020" name="Stud. Mycol.">
        <title>101 Dothideomycetes genomes: a test case for predicting lifestyles and emergence of pathogens.</title>
        <authorList>
            <person name="Haridas S."/>
            <person name="Albert R."/>
            <person name="Binder M."/>
            <person name="Bloem J."/>
            <person name="Labutti K."/>
            <person name="Salamov A."/>
            <person name="Andreopoulos B."/>
            <person name="Baker S."/>
            <person name="Barry K."/>
            <person name="Bills G."/>
            <person name="Bluhm B."/>
            <person name="Cannon C."/>
            <person name="Castanera R."/>
            <person name="Culley D."/>
            <person name="Daum C."/>
            <person name="Ezra D."/>
            <person name="Gonzalez J."/>
            <person name="Henrissat B."/>
            <person name="Kuo A."/>
            <person name="Liang C."/>
            <person name="Lipzen A."/>
            <person name="Lutzoni F."/>
            <person name="Magnuson J."/>
            <person name="Mondo S."/>
            <person name="Nolan M."/>
            <person name="Ohm R."/>
            <person name="Pangilinan J."/>
            <person name="Park H.-J."/>
            <person name="Ramirez L."/>
            <person name="Alfaro M."/>
            <person name="Sun H."/>
            <person name="Tritt A."/>
            <person name="Yoshinaga Y."/>
            <person name="Zwiers L.-H."/>
            <person name="Turgeon B."/>
            <person name="Goodwin S."/>
            <person name="Spatafora J."/>
            <person name="Crous P."/>
            <person name="Grigoriev I."/>
        </authorList>
    </citation>
    <scope>NUCLEOTIDE SEQUENCE</scope>
    <source>
        <strain evidence="3">CBS 119925</strain>
    </source>
</reference>
<keyword evidence="4" id="KW-1185">Reference proteome</keyword>
<evidence type="ECO:0000313" key="3">
    <source>
        <dbReference type="EMBL" id="KAF2742823.1"/>
    </source>
</evidence>
<dbReference type="Pfam" id="PF07110">
    <property type="entry name" value="EthD"/>
    <property type="match status" value="1"/>
</dbReference>
<organism evidence="3 4">
    <name type="scientific">Sporormia fimetaria CBS 119925</name>
    <dbReference type="NCBI Taxonomy" id="1340428"/>
    <lineage>
        <taxon>Eukaryota</taxon>
        <taxon>Fungi</taxon>
        <taxon>Dikarya</taxon>
        <taxon>Ascomycota</taxon>
        <taxon>Pezizomycotina</taxon>
        <taxon>Dothideomycetes</taxon>
        <taxon>Pleosporomycetidae</taxon>
        <taxon>Pleosporales</taxon>
        <taxon>Sporormiaceae</taxon>
        <taxon>Sporormia</taxon>
    </lineage>
</organism>
<proteinExistence type="inferred from homology"/>
<name>A0A6A6UYL5_9PLEO</name>
<evidence type="ECO:0000256" key="1">
    <source>
        <dbReference type="ARBA" id="ARBA00005986"/>
    </source>
</evidence>
<dbReference type="Gene3D" id="3.30.70.100">
    <property type="match status" value="1"/>
</dbReference>
<accession>A0A6A6UYL5</accession>
<dbReference type="SUPFAM" id="SSF54909">
    <property type="entry name" value="Dimeric alpha+beta barrel"/>
    <property type="match status" value="1"/>
</dbReference>
<feature type="domain" description="EthD" evidence="2">
    <location>
        <begin position="12"/>
        <end position="100"/>
    </location>
</feature>
<protein>
    <recommendedName>
        <fullName evidence="2">EthD domain-containing protein</fullName>
    </recommendedName>
</protein>
<gene>
    <name evidence="3" type="ORF">M011DRAFT_411839</name>
</gene>